<organism evidence="1 2">
    <name type="scientific">Pontibacter mangrovi</name>
    <dbReference type="NCBI Taxonomy" id="2589816"/>
    <lineage>
        <taxon>Bacteria</taxon>
        <taxon>Pseudomonadati</taxon>
        <taxon>Bacteroidota</taxon>
        <taxon>Cytophagia</taxon>
        <taxon>Cytophagales</taxon>
        <taxon>Hymenobacteraceae</taxon>
        <taxon>Pontibacter</taxon>
    </lineage>
</organism>
<dbReference type="OrthoDB" id="6174642at2"/>
<gene>
    <name evidence="1" type="ORF">FJM65_11095</name>
</gene>
<evidence type="ECO:0000313" key="2">
    <source>
        <dbReference type="Proteomes" id="UP000316727"/>
    </source>
</evidence>
<comment type="caution">
    <text evidence="1">The sequence shown here is derived from an EMBL/GenBank/DDBJ whole genome shotgun (WGS) entry which is preliminary data.</text>
</comment>
<dbReference type="EMBL" id="VFRQ01000005">
    <property type="protein sequence ID" value="TPE43963.1"/>
    <property type="molecule type" value="Genomic_DNA"/>
</dbReference>
<reference evidence="1 2" key="1">
    <citation type="submission" date="2019-06" db="EMBL/GenBank/DDBJ databases">
        <title>A novel bacterium of genus Pontibacter, isolated from marine sediment.</title>
        <authorList>
            <person name="Huang H."/>
            <person name="Mo K."/>
            <person name="Hu Y."/>
        </authorList>
    </citation>
    <scope>NUCLEOTIDE SEQUENCE [LARGE SCALE GENOMIC DNA]</scope>
    <source>
        <strain evidence="1 2">HB172049</strain>
    </source>
</reference>
<proteinExistence type="predicted"/>
<dbReference type="Proteomes" id="UP000316727">
    <property type="component" value="Unassembled WGS sequence"/>
</dbReference>
<dbReference type="RefSeq" id="WP_140621586.1">
    <property type="nucleotide sequence ID" value="NZ_VFRQ01000005.1"/>
</dbReference>
<name>A0A501W1V5_9BACT</name>
<accession>A0A501W1V5</accession>
<evidence type="ECO:0000313" key="1">
    <source>
        <dbReference type="EMBL" id="TPE43963.1"/>
    </source>
</evidence>
<protein>
    <submittedName>
        <fullName evidence="1">Uncharacterized protein</fullName>
    </submittedName>
</protein>
<dbReference type="AlphaFoldDB" id="A0A501W1V5"/>
<keyword evidence="2" id="KW-1185">Reference proteome</keyword>
<sequence length="397" mass="43463">MAIQYTRQQLASIIAQLFIDNTTEEITPEDMRVFATAIVSSFYNIKDDQLTVKDATELIKGIVQLATQAEVEAGTDASKVVTVLRLAKRLEAVLKPINDELVAINEVLNLPPPPPEGAEWVNEPTVRIEGNLVKVGAGLAKWSGVEKPYAAQDLPYDALVDNTKIRLDLIYATEQGTYGLLKGDEGAATTRKALPDGTLWVRDVIVKGDGATTDAPGTINFNYASYTGKATPEDAAVFLVQESSGTKYKWSLSQLITWLGTKNIGAVDTTSLYVPFTSSLLFDDNRYYKPHVQAAPIDFTLEAEGNEINKTHHAIITTDGVNPINFSADYDFIYGVSNGEPLPAGTYEFYFHYKPNYKVSVNVPHPTQPVTPEEPVPAPTGISVTSPTYKTIQVTWQ</sequence>